<protein>
    <recommendedName>
        <fullName evidence="4">Proline-rich protein PRCC</fullName>
    </recommendedName>
</protein>
<dbReference type="PANTHER" id="PTHR13621:SF2">
    <property type="entry name" value="PROLINE-RICH PROTEIN PRCC"/>
    <property type="match status" value="1"/>
</dbReference>
<evidence type="ECO:0008006" key="4">
    <source>
        <dbReference type="Google" id="ProtNLM"/>
    </source>
</evidence>
<accession>A0A8I6RD62</accession>
<dbReference type="OMA" id="QVMPDRE"/>
<feature type="compositionally biased region" description="Low complexity" evidence="1">
    <location>
        <begin position="214"/>
        <end position="224"/>
    </location>
</feature>
<dbReference type="GeneID" id="106661406"/>
<dbReference type="PANTHER" id="PTHR13621">
    <property type="entry name" value="PROLINE-RICH PROTEIN PRCC"/>
    <property type="match status" value="1"/>
</dbReference>
<feature type="region of interest" description="Disordered" evidence="1">
    <location>
        <begin position="95"/>
        <end position="116"/>
    </location>
</feature>
<feature type="region of interest" description="Disordered" evidence="1">
    <location>
        <begin position="274"/>
        <end position="293"/>
    </location>
</feature>
<feature type="region of interest" description="Disordered" evidence="1">
    <location>
        <begin position="1"/>
        <end position="51"/>
    </location>
</feature>
<dbReference type="Proteomes" id="UP000494040">
    <property type="component" value="Unassembled WGS sequence"/>
</dbReference>
<sequence length="332" mass="37090">MSLVAYEFSDGEPSDYEEEEEKQEQPAKQANDEDKKEIPSTSKSVIKDDAKDVTNLPKSVGLKNVGLDIAWSLLDKHRIQPIRIPIPSVVAEETEVKKHQNMPPSKKGSGLFAVLPKPKSEMVSNAVKMKLKPTSLMRPKPVPKPKPPKPIVKTKESDSESDNEGEAGSFFFAPETDIKVDPTTAKQIAKELSEIEHKVAKSMEKPVVEEVPLDEVPLPEGEPGQPAEEVKLNDEILAKLCGTKDRRKAISEQFIDVDGSALVGDAQQWLVKELSKETPNPGKRKFEGTHMSKRKHQITYLAQHAKANELELQNQWANNRMTRKQTQAKYGF</sequence>
<keyword evidence="3" id="KW-1185">Reference proteome</keyword>
<dbReference type="GO" id="GO:0005634">
    <property type="term" value="C:nucleus"/>
    <property type="evidence" value="ECO:0007669"/>
    <property type="project" value="TreeGrafter"/>
</dbReference>
<dbReference type="KEGG" id="clec:106661406"/>
<organism evidence="2 3">
    <name type="scientific">Cimex lectularius</name>
    <name type="common">Bed bug</name>
    <name type="synonym">Acanthia lectularia</name>
    <dbReference type="NCBI Taxonomy" id="79782"/>
    <lineage>
        <taxon>Eukaryota</taxon>
        <taxon>Metazoa</taxon>
        <taxon>Ecdysozoa</taxon>
        <taxon>Arthropoda</taxon>
        <taxon>Hexapoda</taxon>
        <taxon>Insecta</taxon>
        <taxon>Pterygota</taxon>
        <taxon>Neoptera</taxon>
        <taxon>Paraneoptera</taxon>
        <taxon>Hemiptera</taxon>
        <taxon>Heteroptera</taxon>
        <taxon>Panheteroptera</taxon>
        <taxon>Cimicomorpha</taxon>
        <taxon>Cimicidae</taxon>
        <taxon>Cimex</taxon>
    </lineage>
</organism>
<dbReference type="EnsemblMetazoa" id="XM_014384769.2">
    <property type="protein sequence ID" value="XP_014240255.1"/>
    <property type="gene ID" value="LOC106661406"/>
</dbReference>
<dbReference type="Pfam" id="PF10253">
    <property type="entry name" value="PRCC"/>
    <property type="match status" value="1"/>
</dbReference>
<evidence type="ECO:0000313" key="3">
    <source>
        <dbReference type="Proteomes" id="UP000494040"/>
    </source>
</evidence>
<reference evidence="2" key="1">
    <citation type="submission" date="2022-01" db="UniProtKB">
        <authorList>
            <consortium name="EnsemblMetazoa"/>
        </authorList>
    </citation>
    <scope>IDENTIFICATION</scope>
</reference>
<evidence type="ECO:0000313" key="2">
    <source>
        <dbReference type="EnsemblMetazoa" id="XP_014240255.1"/>
    </source>
</evidence>
<proteinExistence type="predicted"/>
<dbReference type="AlphaFoldDB" id="A0A8I6RD62"/>
<dbReference type="OrthoDB" id="206969at2759"/>
<dbReference type="InterPro" id="IPR018800">
    <property type="entry name" value="PRCC"/>
</dbReference>
<feature type="region of interest" description="Disordered" evidence="1">
    <location>
        <begin position="130"/>
        <end position="176"/>
    </location>
</feature>
<dbReference type="RefSeq" id="XP_014240255.1">
    <property type="nucleotide sequence ID" value="XM_014384769.2"/>
</dbReference>
<feature type="region of interest" description="Disordered" evidence="1">
    <location>
        <begin position="210"/>
        <end position="229"/>
    </location>
</feature>
<feature type="compositionally biased region" description="Acidic residues" evidence="1">
    <location>
        <begin position="9"/>
        <end position="22"/>
    </location>
</feature>
<name>A0A8I6RD62_CIMLE</name>
<evidence type="ECO:0000256" key="1">
    <source>
        <dbReference type="SAM" id="MobiDB-lite"/>
    </source>
</evidence>